<keyword evidence="5" id="KW-1185">Reference proteome</keyword>
<dbReference type="GO" id="GO:1990072">
    <property type="term" value="C:TRAPPIII protein complex"/>
    <property type="evidence" value="ECO:0007669"/>
    <property type="project" value="TreeGrafter"/>
</dbReference>
<reference evidence="4" key="1">
    <citation type="submission" date="2023-07" db="EMBL/GenBank/DDBJ databases">
        <title>Black Yeasts Isolated from many extreme environments.</title>
        <authorList>
            <person name="Coleine C."/>
            <person name="Stajich J.E."/>
            <person name="Selbmann L."/>
        </authorList>
    </citation>
    <scope>NUCLEOTIDE SEQUENCE</scope>
    <source>
        <strain evidence="4">CCFEE 5485</strain>
    </source>
</reference>
<dbReference type="InterPro" id="IPR055429">
    <property type="entry name" value="TRAPPC13_M"/>
</dbReference>
<dbReference type="Proteomes" id="UP001274830">
    <property type="component" value="Unassembled WGS sequence"/>
</dbReference>
<dbReference type="InterPro" id="IPR055427">
    <property type="entry name" value="TRAPPC13_N"/>
</dbReference>
<dbReference type="PANTHER" id="PTHR13134:SF3">
    <property type="entry name" value="TRAFFICKING PROTEIN PARTICLE COMPLEX SUBUNIT 13"/>
    <property type="match status" value="1"/>
</dbReference>
<evidence type="ECO:0000313" key="4">
    <source>
        <dbReference type="EMBL" id="KAK3673743.1"/>
    </source>
</evidence>
<gene>
    <name evidence="4" type="ORF">LTR78_006296</name>
</gene>
<dbReference type="EMBL" id="JAUTXT010000023">
    <property type="protein sequence ID" value="KAK3673743.1"/>
    <property type="molecule type" value="Genomic_DNA"/>
</dbReference>
<dbReference type="InterPro" id="IPR010378">
    <property type="entry name" value="TRAPPC13"/>
</dbReference>
<evidence type="ECO:0008006" key="6">
    <source>
        <dbReference type="Google" id="ProtNLM"/>
    </source>
</evidence>
<comment type="caution">
    <text evidence="4">The sequence shown here is derived from an EMBL/GenBank/DDBJ whole genome shotgun (WGS) entry which is preliminary data.</text>
</comment>
<organism evidence="4 5">
    <name type="scientific">Recurvomyces mirabilis</name>
    <dbReference type="NCBI Taxonomy" id="574656"/>
    <lineage>
        <taxon>Eukaryota</taxon>
        <taxon>Fungi</taxon>
        <taxon>Dikarya</taxon>
        <taxon>Ascomycota</taxon>
        <taxon>Pezizomycotina</taxon>
        <taxon>Dothideomycetes</taxon>
        <taxon>Dothideomycetidae</taxon>
        <taxon>Mycosphaerellales</taxon>
        <taxon>Teratosphaeriaceae</taxon>
        <taxon>Recurvomyces</taxon>
    </lineage>
</organism>
<dbReference type="Pfam" id="PF06159">
    <property type="entry name" value="TRAPPC13_N"/>
    <property type="match status" value="1"/>
</dbReference>
<evidence type="ECO:0000256" key="1">
    <source>
        <dbReference type="SAM" id="MobiDB-lite"/>
    </source>
</evidence>
<protein>
    <recommendedName>
        <fullName evidence="6">Trafficking protein particle complex subunit 13</fullName>
    </recommendedName>
</protein>
<feature type="domain" description="Trafficking protein particle complex subunit 13 middle" evidence="3">
    <location>
        <begin position="219"/>
        <end position="325"/>
    </location>
</feature>
<evidence type="ECO:0000259" key="3">
    <source>
        <dbReference type="Pfam" id="PF23647"/>
    </source>
</evidence>
<evidence type="ECO:0000259" key="2">
    <source>
        <dbReference type="Pfam" id="PF06159"/>
    </source>
</evidence>
<proteinExistence type="predicted"/>
<dbReference type="PANTHER" id="PTHR13134">
    <property type="entry name" value="TRAFFICKING PROTEIN PARTICLE COMPLEX SUBUNIT 13"/>
    <property type="match status" value="1"/>
</dbReference>
<dbReference type="AlphaFoldDB" id="A0AAE0WL53"/>
<dbReference type="Pfam" id="PF23647">
    <property type="entry name" value="TRAPPC13_M"/>
    <property type="match status" value="1"/>
</dbReference>
<feature type="region of interest" description="Disordered" evidence="1">
    <location>
        <begin position="116"/>
        <end position="150"/>
    </location>
</feature>
<feature type="domain" description="Trafficking protein particle complex subunit 13 N-terminal" evidence="2">
    <location>
        <begin position="16"/>
        <end position="200"/>
    </location>
</feature>
<evidence type="ECO:0000313" key="5">
    <source>
        <dbReference type="Proteomes" id="UP001274830"/>
    </source>
</evidence>
<accession>A0AAE0WL53</accession>
<name>A0AAE0WL53_9PEZI</name>
<sequence>MANPPPTSVPGGGLPHALIMKVLRLARPSLATQTPLPHTNFGNGLDLPPVASLAYPSPDADSTSFPLTTLLTLPSAFGAAYVGETFTCTLCANDVREEDEAAGRGKRSISAVKFAAELQTPSEPSGKALQLSSAERTDETNSDDLPPGSTVQRTLRHELKEEGPHVLAVTVTYTETSHDREGGASGGRVRSFRKVYQFVAQQLIAVRSKITERSSKRTEKDSGSRQWVLEAQLENVGEAAAVVLEKVWLDGRKGLRSKDLGGSEGEVVVLKPGDVEQVMFLLDQKLEEGEAEAEVFVSGNQELARLNVDWRGPVGERGSLTTGWLASRGR</sequence>